<dbReference type="Pfam" id="PF00226">
    <property type="entry name" value="DnaJ"/>
    <property type="match status" value="1"/>
</dbReference>
<comment type="caution">
    <text evidence="3">The sequence shown here is derived from an EMBL/GenBank/DDBJ whole genome shotgun (WGS) entry which is preliminary data.</text>
</comment>
<dbReference type="PROSITE" id="PS50076">
    <property type="entry name" value="DNAJ_2"/>
    <property type="match status" value="1"/>
</dbReference>
<feature type="compositionally biased region" description="Polar residues" evidence="1">
    <location>
        <begin position="220"/>
        <end position="242"/>
    </location>
</feature>
<feature type="domain" description="J" evidence="2">
    <location>
        <begin position="73"/>
        <end position="138"/>
    </location>
</feature>
<dbReference type="InterPro" id="IPR053052">
    <property type="entry name" value="Imprinting_Balance_Reg"/>
</dbReference>
<organism evidence="3 4">
    <name type="scientific">Acer saccharum</name>
    <name type="common">Sugar maple</name>
    <dbReference type="NCBI Taxonomy" id="4024"/>
    <lineage>
        <taxon>Eukaryota</taxon>
        <taxon>Viridiplantae</taxon>
        <taxon>Streptophyta</taxon>
        <taxon>Embryophyta</taxon>
        <taxon>Tracheophyta</taxon>
        <taxon>Spermatophyta</taxon>
        <taxon>Magnoliopsida</taxon>
        <taxon>eudicotyledons</taxon>
        <taxon>Gunneridae</taxon>
        <taxon>Pentapetalae</taxon>
        <taxon>rosids</taxon>
        <taxon>malvids</taxon>
        <taxon>Sapindales</taxon>
        <taxon>Sapindaceae</taxon>
        <taxon>Hippocastanoideae</taxon>
        <taxon>Acereae</taxon>
        <taxon>Acer</taxon>
    </lineage>
</organism>
<gene>
    <name evidence="3" type="ORF">LWI29_032979</name>
</gene>
<reference evidence="3" key="1">
    <citation type="journal article" date="2022" name="Plant J.">
        <title>Strategies of tolerance reflected in two North American maple genomes.</title>
        <authorList>
            <person name="McEvoy S.L."/>
            <person name="Sezen U.U."/>
            <person name="Trouern-Trend A."/>
            <person name="McMahon S.M."/>
            <person name="Schaberg P.G."/>
            <person name="Yang J."/>
            <person name="Wegrzyn J.L."/>
            <person name="Swenson N.G."/>
        </authorList>
    </citation>
    <scope>NUCLEOTIDE SEQUENCE</scope>
    <source>
        <strain evidence="3">NS2018</strain>
    </source>
</reference>
<feature type="region of interest" description="Disordered" evidence="1">
    <location>
        <begin position="338"/>
        <end position="504"/>
    </location>
</feature>
<dbReference type="EMBL" id="JAUESC010000381">
    <property type="protein sequence ID" value="KAK0590903.1"/>
    <property type="molecule type" value="Genomic_DNA"/>
</dbReference>
<reference evidence="3" key="2">
    <citation type="submission" date="2023-06" db="EMBL/GenBank/DDBJ databases">
        <authorList>
            <person name="Swenson N.G."/>
            <person name="Wegrzyn J.L."/>
            <person name="Mcevoy S.L."/>
        </authorList>
    </citation>
    <scope>NUCLEOTIDE SEQUENCE</scope>
    <source>
        <strain evidence="3">NS2018</strain>
        <tissue evidence="3">Leaf</tissue>
    </source>
</reference>
<feature type="compositionally biased region" description="Basic and acidic residues" evidence="1">
    <location>
        <begin position="247"/>
        <end position="259"/>
    </location>
</feature>
<feature type="compositionally biased region" description="Basic residues" evidence="1">
    <location>
        <begin position="402"/>
        <end position="412"/>
    </location>
</feature>
<evidence type="ECO:0000313" key="3">
    <source>
        <dbReference type="EMBL" id="KAK0590903.1"/>
    </source>
</evidence>
<dbReference type="Gene3D" id="1.10.287.110">
    <property type="entry name" value="DnaJ domain"/>
    <property type="match status" value="1"/>
</dbReference>
<dbReference type="Pfam" id="PF23551">
    <property type="entry name" value="Zn_ribbon_20"/>
    <property type="match status" value="1"/>
</dbReference>
<dbReference type="SUPFAM" id="SSF46565">
    <property type="entry name" value="Chaperone J-domain"/>
    <property type="match status" value="1"/>
</dbReference>
<evidence type="ECO:0000256" key="1">
    <source>
        <dbReference type="SAM" id="MobiDB-lite"/>
    </source>
</evidence>
<evidence type="ECO:0000259" key="2">
    <source>
        <dbReference type="PROSITE" id="PS50076"/>
    </source>
</evidence>
<feature type="compositionally biased region" description="Acidic residues" evidence="1">
    <location>
        <begin position="387"/>
        <end position="399"/>
    </location>
</feature>
<feature type="region of interest" description="Disordered" evidence="1">
    <location>
        <begin position="145"/>
        <end position="264"/>
    </location>
</feature>
<evidence type="ECO:0000313" key="4">
    <source>
        <dbReference type="Proteomes" id="UP001168877"/>
    </source>
</evidence>
<dbReference type="AlphaFoldDB" id="A0AA39SGX6"/>
<accession>A0AA39SGX6</accession>
<sequence>MASGGYRVEAEPWLSTAEKLLVAHDFHGARTFAIRVRESYPRLEAPSQILAVADTLIAGESLIVTAHGNHHHDWYAILQVPRFCTSIELIATQYRKFAVLLNPERNRLPFSDQSFKLVSDAWLVLSNPARKMMYDSELQLSQLGERPRQTQTQTQMQPPPPPPPPQPARKSPKSREREGNDRVIVEEQVSNLNHVAASTTPQTRPIQAESTRVNQRESTRPSIQTESTRPSIQTESTRPSIQTESTRPNRTESSRRSETESDTTGSFWTACPYCYVLYEYQKLYEECVLRCQNCRRAFHAVAIPSPPVSATAKDSYFCCWGFYPLGYSGNSKDSAKWTPVSPMVPCQGPGGEGGEGGGGGGGGKSKQNNNATKRAPVLYDEVVISDSEPDPVEESDDEWQKEKRKKKVKNVKGKASESTRKNVKRPQAERVNKKGNNQNQVQNQSVGENANAAEGNVGTSSGGSRVLRSSGRKQMGNGLDLNVEFSNEPEDPVAPGIRQEHGEEDNIDGVGFFEGLDEFLSSLPILNVVRDDKVKPT</sequence>
<dbReference type="InterPro" id="IPR036869">
    <property type="entry name" value="J_dom_sf"/>
</dbReference>
<dbReference type="Proteomes" id="UP001168877">
    <property type="component" value="Unassembled WGS sequence"/>
</dbReference>
<dbReference type="PANTHER" id="PTHR45496">
    <property type="entry name" value="CHAPERONE DNAJ-DOMAIN SUPERFAMILY PROTEIN"/>
    <property type="match status" value="1"/>
</dbReference>
<dbReference type="PANTHER" id="PTHR45496:SF19">
    <property type="entry name" value="J DOMAIN-CONTAINING PROTEIN"/>
    <property type="match status" value="1"/>
</dbReference>
<feature type="compositionally biased region" description="Basic and acidic residues" evidence="1">
    <location>
        <begin position="173"/>
        <end position="185"/>
    </location>
</feature>
<protein>
    <recommendedName>
        <fullName evidence="2">J domain-containing protein</fullName>
    </recommendedName>
</protein>
<keyword evidence="4" id="KW-1185">Reference proteome</keyword>
<feature type="compositionally biased region" description="Gly residues" evidence="1">
    <location>
        <begin position="348"/>
        <end position="364"/>
    </location>
</feature>
<dbReference type="SMART" id="SM00271">
    <property type="entry name" value="DnaJ"/>
    <property type="match status" value="1"/>
</dbReference>
<proteinExistence type="predicted"/>
<dbReference type="CDD" id="cd06257">
    <property type="entry name" value="DnaJ"/>
    <property type="match status" value="1"/>
</dbReference>
<dbReference type="InterPro" id="IPR056988">
    <property type="entry name" value="Zn_ribbon_pln"/>
</dbReference>
<feature type="compositionally biased region" description="Pro residues" evidence="1">
    <location>
        <begin position="157"/>
        <end position="167"/>
    </location>
</feature>
<feature type="compositionally biased region" description="Polar residues" evidence="1">
    <location>
        <begin position="188"/>
        <end position="213"/>
    </location>
</feature>
<name>A0AA39SGX6_ACESA</name>
<feature type="compositionally biased region" description="Basic and acidic residues" evidence="1">
    <location>
        <begin position="414"/>
        <end position="432"/>
    </location>
</feature>
<dbReference type="InterPro" id="IPR001623">
    <property type="entry name" value="DnaJ_domain"/>
</dbReference>